<evidence type="ECO:0000256" key="2">
    <source>
        <dbReference type="SAM" id="SignalP"/>
    </source>
</evidence>
<sequence length="291" mass="31704">MLFYPFFFAAATVALTDARAHLVSRAPTFNVASLPDQWQKGQTGTNACGKYGASSPKSLCQNIFVNSANDFCLFGPPSKNKTVGDSEQIMVAYCTKSGYGTRLIPDDTLTGVHFLRTNSFVQVTGRGNMTKIHIREGDEGGELDPHGANGLGNPIGGLVWTNSDSDNEGQWTQIQEWNQYLSDSDFSLRACWGPNATQYCPHVYDELGSRFNEPGNYASGTFEECEGDEGKFPGVYGTSTFWQGQSHTPKPHQPGSSSECQTYASVRHGMAKSPLFSAQVQSRRASPSHTL</sequence>
<dbReference type="Proteomes" id="UP001214415">
    <property type="component" value="Chromosome 3"/>
</dbReference>
<evidence type="ECO:0000313" key="4">
    <source>
        <dbReference type="Proteomes" id="UP001214415"/>
    </source>
</evidence>
<accession>A0AAF0J3N6</accession>
<organism evidence="3 4">
    <name type="scientific">Malassezia equina</name>
    <dbReference type="NCBI Taxonomy" id="1381935"/>
    <lineage>
        <taxon>Eukaryota</taxon>
        <taxon>Fungi</taxon>
        <taxon>Dikarya</taxon>
        <taxon>Basidiomycota</taxon>
        <taxon>Ustilaginomycotina</taxon>
        <taxon>Malasseziomycetes</taxon>
        <taxon>Malasseziales</taxon>
        <taxon>Malasseziaceae</taxon>
        <taxon>Malassezia</taxon>
    </lineage>
</organism>
<name>A0AAF0J3N6_9BASI</name>
<feature type="chain" id="PRO_5042247293" evidence="2">
    <location>
        <begin position="19"/>
        <end position="291"/>
    </location>
</feature>
<dbReference type="EMBL" id="CP119902">
    <property type="protein sequence ID" value="WFD23155.1"/>
    <property type="molecule type" value="Genomic_DNA"/>
</dbReference>
<feature type="region of interest" description="Disordered" evidence="1">
    <location>
        <begin position="241"/>
        <end position="261"/>
    </location>
</feature>
<keyword evidence="4" id="KW-1185">Reference proteome</keyword>
<dbReference type="AlphaFoldDB" id="A0AAF0J3N6"/>
<proteinExistence type="predicted"/>
<reference evidence="3" key="1">
    <citation type="submission" date="2023-03" db="EMBL/GenBank/DDBJ databases">
        <title>Mating type loci evolution in Malassezia.</title>
        <authorList>
            <person name="Coelho M.A."/>
        </authorList>
    </citation>
    <scope>NUCLEOTIDE SEQUENCE</scope>
    <source>
        <strain evidence="3">CBS 12830</strain>
    </source>
</reference>
<evidence type="ECO:0000256" key="1">
    <source>
        <dbReference type="SAM" id="MobiDB-lite"/>
    </source>
</evidence>
<evidence type="ECO:0000313" key="3">
    <source>
        <dbReference type="EMBL" id="WFD23155.1"/>
    </source>
</evidence>
<keyword evidence="2" id="KW-0732">Signal</keyword>
<gene>
    <name evidence="3" type="ORF">MEQU1_001841</name>
</gene>
<protein>
    <submittedName>
        <fullName evidence="3">Uncharacterized protein</fullName>
    </submittedName>
</protein>
<feature type="signal peptide" evidence="2">
    <location>
        <begin position="1"/>
        <end position="18"/>
    </location>
</feature>